<evidence type="ECO:0000256" key="1">
    <source>
        <dbReference type="ARBA" id="ARBA00023122"/>
    </source>
</evidence>
<dbReference type="OrthoDB" id="9790355at2"/>
<dbReference type="PANTHER" id="PTHR43080">
    <property type="entry name" value="CBS DOMAIN-CONTAINING PROTEIN CBSX3, MITOCHONDRIAL"/>
    <property type="match status" value="1"/>
</dbReference>
<dbReference type="SUPFAM" id="SSF54631">
    <property type="entry name" value="CBS-domain pair"/>
    <property type="match status" value="1"/>
</dbReference>
<dbReference type="STRING" id="930131.SAMN05216389_102161"/>
<keyword evidence="1 2" id="KW-0129">CBS domain</keyword>
<dbReference type="EMBL" id="FOHE01000002">
    <property type="protein sequence ID" value="SES78363.1"/>
    <property type="molecule type" value="Genomic_DNA"/>
</dbReference>
<dbReference type="Proteomes" id="UP000198618">
    <property type="component" value="Unassembled WGS sequence"/>
</dbReference>
<evidence type="ECO:0000313" key="5">
    <source>
        <dbReference type="Proteomes" id="UP000198618"/>
    </source>
</evidence>
<dbReference type="PROSITE" id="PS51371">
    <property type="entry name" value="CBS"/>
    <property type="match status" value="2"/>
</dbReference>
<evidence type="ECO:0000313" key="4">
    <source>
        <dbReference type="EMBL" id="SES78363.1"/>
    </source>
</evidence>
<gene>
    <name evidence="4" type="ORF">SAMN05216389_102161</name>
</gene>
<feature type="domain" description="CBS" evidence="3">
    <location>
        <begin position="95"/>
        <end position="153"/>
    </location>
</feature>
<feature type="domain" description="CBS" evidence="3">
    <location>
        <begin position="7"/>
        <end position="64"/>
    </location>
</feature>
<reference evidence="4 5" key="1">
    <citation type="submission" date="2016-10" db="EMBL/GenBank/DDBJ databases">
        <authorList>
            <person name="de Groot N.N."/>
        </authorList>
    </citation>
    <scope>NUCLEOTIDE SEQUENCE [LARGE SCALE GENOMIC DNA]</scope>
    <source>
        <strain evidence="4 5">IBRC-M 10780</strain>
    </source>
</reference>
<dbReference type="CDD" id="cd04586">
    <property type="entry name" value="CBS_pair_BON_assoc"/>
    <property type="match status" value="1"/>
</dbReference>
<sequence length="153" mass="17408">MKIKDFMITDVISVTESTSVKELLEILVSNKIGGVPIANDEGKLLGVISDGDVIRYLQPKGRTVYDMFSLVLVSEQEGLEERLTYSLDFPVSKMMRTKEIYTLKPNQELEDALTIFSKHPFKKLPVVNDQQKVIGVISRGDVLRFIYNRIIEK</sequence>
<dbReference type="SMART" id="SM00116">
    <property type="entry name" value="CBS"/>
    <property type="match status" value="2"/>
</dbReference>
<name>A0A1H9Z9Z4_9BACI</name>
<dbReference type="InterPro" id="IPR046342">
    <property type="entry name" value="CBS_dom_sf"/>
</dbReference>
<dbReference type="InterPro" id="IPR000644">
    <property type="entry name" value="CBS_dom"/>
</dbReference>
<protein>
    <submittedName>
        <fullName evidence="4">CBS domain-containing protein</fullName>
    </submittedName>
</protein>
<dbReference type="Gene3D" id="3.10.580.10">
    <property type="entry name" value="CBS-domain"/>
    <property type="match status" value="1"/>
</dbReference>
<dbReference type="RefSeq" id="WP_090866735.1">
    <property type="nucleotide sequence ID" value="NZ_FOHE01000002.1"/>
</dbReference>
<proteinExistence type="predicted"/>
<accession>A0A1H9Z9Z4</accession>
<dbReference type="Pfam" id="PF00571">
    <property type="entry name" value="CBS"/>
    <property type="match status" value="2"/>
</dbReference>
<evidence type="ECO:0000256" key="2">
    <source>
        <dbReference type="PROSITE-ProRule" id="PRU00703"/>
    </source>
</evidence>
<keyword evidence="5" id="KW-1185">Reference proteome</keyword>
<evidence type="ECO:0000259" key="3">
    <source>
        <dbReference type="PROSITE" id="PS51371"/>
    </source>
</evidence>
<organism evidence="4 5">
    <name type="scientific">Oceanobacillus limi</name>
    <dbReference type="NCBI Taxonomy" id="930131"/>
    <lineage>
        <taxon>Bacteria</taxon>
        <taxon>Bacillati</taxon>
        <taxon>Bacillota</taxon>
        <taxon>Bacilli</taxon>
        <taxon>Bacillales</taxon>
        <taxon>Bacillaceae</taxon>
        <taxon>Oceanobacillus</taxon>
    </lineage>
</organism>
<dbReference type="InterPro" id="IPR051257">
    <property type="entry name" value="Diverse_CBS-Domain"/>
</dbReference>
<dbReference type="AlphaFoldDB" id="A0A1H9Z9Z4"/>
<dbReference type="PANTHER" id="PTHR43080:SF2">
    <property type="entry name" value="CBS DOMAIN-CONTAINING PROTEIN"/>
    <property type="match status" value="1"/>
</dbReference>